<evidence type="ECO:0000313" key="2">
    <source>
        <dbReference type="Proteomes" id="UP000478505"/>
    </source>
</evidence>
<comment type="caution">
    <text evidence="1">The sequence shown here is derived from an EMBL/GenBank/DDBJ whole genome shotgun (WGS) entry which is preliminary data.</text>
</comment>
<dbReference type="EMBL" id="JAAIKD010000002">
    <property type="protein sequence ID" value="NEV93449.1"/>
    <property type="molecule type" value="Genomic_DNA"/>
</dbReference>
<gene>
    <name evidence="1" type="ORF">G3567_04700</name>
</gene>
<organism evidence="1 2">
    <name type="scientific">Psychroflexus aurantiacus</name>
    <dbReference type="NCBI Taxonomy" id="2709310"/>
    <lineage>
        <taxon>Bacteria</taxon>
        <taxon>Pseudomonadati</taxon>
        <taxon>Bacteroidota</taxon>
        <taxon>Flavobacteriia</taxon>
        <taxon>Flavobacteriales</taxon>
        <taxon>Flavobacteriaceae</taxon>
        <taxon>Psychroflexus</taxon>
    </lineage>
</organism>
<proteinExistence type="predicted"/>
<protein>
    <submittedName>
        <fullName evidence="1">Uncharacterized protein</fullName>
    </submittedName>
</protein>
<dbReference type="AlphaFoldDB" id="A0A6B3QZ42"/>
<evidence type="ECO:0000313" key="1">
    <source>
        <dbReference type="EMBL" id="NEV93449.1"/>
    </source>
</evidence>
<dbReference type="RefSeq" id="WP_164004161.1">
    <property type="nucleotide sequence ID" value="NZ_JAAIKD010000002.1"/>
</dbReference>
<name>A0A6B3QZ42_9FLAO</name>
<reference evidence="1 2" key="1">
    <citation type="submission" date="2020-02" db="EMBL/GenBank/DDBJ databases">
        <title>Flavobacteriaceae Psychroflexus bacterium YR1-1, complete genome.</title>
        <authorList>
            <person name="Li Y."/>
            <person name="Wu S."/>
        </authorList>
    </citation>
    <scope>NUCLEOTIDE SEQUENCE [LARGE SCALE GENOMIC DNA]</scope>
    <source>
        <strain evidence="1 2">YR1-1</strain>
    </source>
</reference>
<sequence length="228" mass="26806">MTDDTIKGFIDQLNKEESTESIFTRQISENVDIAKVWEEQTTESDQIAMYTGSYSFFFIKNQSNEYVGAILDMIRDLHWYIIPKFRKQGYLSKALKETVLPYLFIEGRDTQRVTINKKDIGETNYQNSKNVALGLGFKSINTEETEFELQESDYNWDNESIFEVNSKVDPERFKVLRKRALYAYRLLSKISDELLMTVDDDKGLKKIASKVSDYTWKIEDIEWENNED</sequence>
<keyword evidence="2" id="KW-1185">Reference proteome</keyword>
<accession>A0A6B3QZ42</accession>
<dbReference type="Proteomes" id="UP000478505">
    <property type="component" value="Unassembled WGS sequence"/>
</dbReference>